<dbReference type="InterPro" id="IPR049128">
    <property type="entry name" value="Pop8-like_dom"/>
</dbReference>
<reference evidence="3 4" key="1">
    <citation type="submission" date="2017-05" db="EMBL/GenBank/DDBJ databases">
        <title>Draft genome sequence of Elsinoe australis.</title>
        <authorList>
            <person name="Cheng Q."/>
        </authorList>
    </citation>
    <scope>NUCLEOTIDE SEQUENCE [LARGE SCALE GENOMIC DNA]</scope>
    <source>
        <strain evidence="3 4">NL1</strain>
    </source>
</reference>
<name>A0A2P7ZAG4_9PEZI</name>
<gene>
    <name evidence="3" type="ORF">B9Z65_2353</name>
</gene>
<dbReference type="GO" id="GO:0000294">
    <property type="term" value="P:nuclear-transcribed mRNA catabolic process, RNase MRP-dependent"/>
    <property type="evidence" value="ECO:0007669"/>
    <property type="project" value="TreeGrafter"/>
</dbReference>
<dbReference type="EMBL" id="NHZQ01000251">
    <property type="protein sequence ID" value="PSK45213.1"/>
    <property type="molecule type" value="Genomic_DNA"/>
</dbReference>
<organism evidence="3 4">
    <name type="scientific">Elsinoe australis</name>
    <dbReference type="NCBI Taxonomy" id="40998"/>
    <lineage>
        <taxon>Eukaryota</taxon>
        <taxon>Fungi</taxon>
        <taxon>Dikarya</taxon>
        <taxon>Ascomycota</taxon>
        <taxon>Pezizomycotina</taxon>
        <taxon>Dothideomycetes</taxon>
        <taxon>Dothideomycetidae</taxon>
        <taxon>Myriangiales</taxon>
        <taxon>Elsinoaceae</taxon>
        <taxon>Elsinoe</taxon>
    </lineage>
</organism>
<dbReference type="GO" id="GO:0034965">
    <property type="term" value="P:intronic box C/D snoRNA processing"/>
    <property type="evidence" value="ECO:0007669"/>
    <property type="project" value="TreeGrafter"/>
</dbReference>
<keyword evidence="4" id="KW-1185">Reference proteome</keyword>
<protein>
    <submittedName>
        <fullName evidence="3">Mitochondrial fusion and transport protein ugo1</fullName>
    </submittedName>
</protein>
<dbReference type="PANTHER" id="PTHR28173">
    <property type="entry name" value="RIBONUCLEASES P/MRP PROTEIN SUBUNIT POP8"/>
    <property type="match status" value="1"/>
</dbReference>
<sequence>MSIEDMQTAEEGREFSDKPTSSDGSLKRKVQSDKQNTVISQFTIRNPDWSYLHLKLVTTASLQASIDSTKKTKAASIDAVTAYLHLQSALERFLGVHGTAIPLDILKVDGNEVWVRAPRQDADAVVAAAGGWVGGGGEGWRVIDWGCWGPSEGEDGRDLFG</sequence>
<dbReference type="GO" id="GO:0008033">
    <property type="term" value="P:tRNA processing"/>
    <property type="evidence" value="ECO:0007669"/>
    <property type="project" value="InterPro"/>
</dbReference>
<dbReference type="GO" id="GO:0004526">
    <property type="term" value="F:ribonuclease P activity"/>
    <property type="evidence" value="ECO:0007669"/>
    <property type="project" value="TreeGrafter"/>
</dbReference>
<evidence type="ECO:0000256" key="1">
    <source>
        <dbReference type="SAM" id="MobiDB-lite"/>
    </source>
</evidence>
<dbReference type="GO" id="GO:0000171">
    <property type="term" value="F:ribonuclease MRP activity"/>
    <property type="evidence" value="ECO:0007669"/>
    <property type="project" value="TreeGrafter"/>
</dbReference>
<evidence type="ECO:0000313" key="4">
    <source>
        <dbReference type="Proteomes" id="UP000243723"/>
    </source>
</evidence>
<evidence type="ECO:0000313" key="3">
    <source>
        <dbReference type="EMBL" id="PSK45213.1"/>
    </source>
</evidence>
<dbReference type="Pfam" id="PF20976">
    <property type="entry name" value="Pop8"/>
    <property type="match status" value="1"/>
</dbReference>
<dbReference type="Proteomes" id="UP000243723">
    <property type="component" value="Unassembled WGS sequence"/>
</dbReference>
<dbReference type="AlphaFoldDB" id="A0A2P7ZAG4"/>
<accession>A0A2P7ZAG4</accession>
<dbReference type="GO" id="GO:0005655">
    <property type="term" value="C:nucleolar ribonuclease P complex"/>
    <property type="evidence" value="ECO:0007669"/>
    <property type="project" value="InterPro"/>
</dbReference>
<comment type="caution">
    <text evidence="3">The sequence shown here is derived from an EMBL/GenBank/DDBJ whole genome shotgun (WGS) entry which is preliminary data.</text>
</comment>
<proteinExistence type="predicted"/>
<evidence type="ECO:0000259" key="2">
    <source>
        <dbReference type="Pfam" id="PF20976"/>
    </source>
</evidence>
<dbReference type="PANTHER" id="PTHR28173:SF1">
    <property type="entry name" value="RIBONUCLEASES P_MRP PROTEIN SUBUNIT POP8"/>
    <property type="match status" value="1"/>
</dbReference>
<dbReference type="OrthoDB" id="5530243at2759"/>
<dbReference type="GO" id="GO:0000172">
    <property type="term" value="C:ribonuclease MRP complex"/>
    <property type="evidence" value="ECO:0007669"/>
    <property type="project" value="InterPro"/>
</dbReference>
<feature type="region of interest" description="Disordered" evidence="1">
    <location>
        <begin position="1"/>
        <end position="32"/>
    </location>
</feature>
<dbReference type="STRING" id="40998.A0A2P7ZAG4"/>
<dbReference type="InterPro" id="IPR020347">
    <property type="entry name" value="Pop8"/>
</dbReference>
<feature type="domain" description="Ribonucleases P/MRP subunit Pop8-like" evidence="2">
    <location>
        <begin position="48"/>
        <end position="132"/>
    </location>
</feature>